<feature type="chain" id="PRO_5012916554" evidence="2">
    <location>
        <begin position="18"/>
        <end position="105"/>
    </location>
</feature>
<name>A0A202BYQ3_9FLAO</name>
<evidence type="ECO:0000256" key="1">
    <source>
        <dbReference type="SAM" id="MobiDB-lite"/>
    </source>
</evidence>
<feature type="region of interest" description="Disordered" evidence="1">
    <location>
        <begin position="36"/>
        <end position="105"/>
    </location>
</feature>
<dbReference type="AlphaFoldDB" id="A0A202BYQ3"/>
<feature type="compositionally biased region" description="Basic and acidic residues" evidence="1">
    <location>
        <begin position="90"/>
        <end position="105"/>
    </location>
</feature>
<feature type="signal peptide" evidence="2">
    <location>
        <begin position="1"/>
        <end position="17"/>
    </location>
</feature>
<dbReference type="EMBL" id="MVAG01000122">
    <property type="protein sequence ID" value="OVE56422.1"/>
    <property type="molecule type" value="Genomic_DNA"/>
</dbReference>
<keyword evidence="4" id="KW-1185">Reference proteome</keyword>
<evidence type="ECO:0000313" key="4">
    <source>
        <dbReference type="Proteomes" id="UP000196355"/>
    </source>
</evidence>
<dbReference type="Proteomes" id="UP000196355">
    <property type="component" value="Unassembled WGS sequence"/>
</dbReference>
<comment type="caution">
    <text evidence="3">The sequence shown here is derived from an EMBL/GenBank/DDBJ whole genome shotgun (WGS) entry which is preliminary data.</text>
</comment>
<evidence type="ECO:0000256" key="2">
    <source>
        <dbReference type="SAM" id="SignalP"/>
    </source>
</evidence>
<accession>A0A202BYQ3</accession>
<proteinExistence type="predicted"/>
<keyword evidence="2" id="KW-0732">Signal</keyword>
<evidence type="ECO:0000313" key="3">
    <source>
        <dbReference type="EMBL" id="OVE56422.1"/>
    </source>
</evidence>
<dbReference type="RefSeq" id="WP_087710014.1">
    <property type="nucleotide sequence ID" value="NZ_MVAG01000122.1"/>
</dbReference>
<protein>
    <submittedName>
        <fullName evidence="3">Uncharacterized protein</fullName>
    </submittedName>
</protein>
<organism evidence="3 4">
    <name type="scientific">Chryseobacterium mucoviscidosis</name>
    <dbReference type="NCBI Taxonomy" id="1945581"/>
    <lineage>
        <taxon>Bacteria</taxon>
        <taxon>Pseudomonadati</taxon>
        <taxon>Bacteroidota</taxon>
        <taxon>Flavobacteriia</taxon>
        <taxon>Flavobacteriales</taxon>
        <taxon>Weeksellaceae</taxon>
        <taxon>Chryseobacterium group</taxon>
        <taxon>Chryseobacterium</taxon>
    </lineage>
</organism>
<reference evidence="4" key="1">
    <citation type="submission" date="2017-02" db="EMBL/GenBank/DDBJ databases">
        <authorList>
            <person name="Tetz G."/>
            <person name="Tetz V."/>
        </authorList>
    </citation>
    <scope>NUCLEOTIDE SEQUENCE [LARGE SCALE GENOMIC DNA]</scope>
    <source>
        <strain evidence="4">VT16-26</strain>
    </source>
</reference>
<gene>
    <name evidence="3" type="ORF">B0E34_12855</name>
</gene>
<sequence length="105" mass="12002">MRITLLAILLFSASLSAQQKIRKPLMPRTDSVKVYKMDSKTIQPPQKSDQRNLYKMPSAKPKEGTAYSGLKNNKTDHHDYKMLNSISPETPKKEEKEKQLPATDK</sequence>